<comment type="subcellular location">
    <subcellularLocation>
        <location evidence="1">Periplasm</location>
    </subcellularLocation>
</comment>
<dbReference type="PANTHER" id="PTHR43649">
    <property type="entry name" value="ARABINOSE-BINDING PROTEIN-RELATED"/>
    <property type="match status" value="1"/>
</dbReference>
<dbReference type="GO" id="GO:0042597">
    <property type="term" value="C:periplasmic space"/>
    <property type="evidence" value="ECO:0007669"/>
    <property type="project" value="UniProtKB-SubCell"/>
</dbReference>
<keyword evidence="3" id="KW-0813">Transport</keyword>
<evidence type="ECO:0000256" key="3">
    <source>
        <dbReference type="ARBA" id="ARBA00022448"/>
    </source>
</evidence>
<proteinExistence type="inferred from homology"/>
<evidence type="ECO:0000313" key="5">
    <source>
        <dbReference type="EMBL" id="OQA54038.1"/>
    </source>
</evidence>
<evidence type="ECO:0000256" key="2">
    <source>
        <dbReference type="ARBA" id="ARBA00008520"/>
    </source>
</evidence>
<dbReference type="AlphaFoldDB" id="A0A1V5SHR4"/>
<dbReference type="InterPro" id="IPR006059">
    <property type="entry name" value="SBP"/>
</dbReference>
<dbReference type="Proteomes" id="UP000485569">
    <property type="component" value="Unassembled WGS sequence"/>
</dbReference>
<dbReference type="InterPro" id="IPR050490">
    <property type="entry name" value="Bact_solute-bd_prot1"/>
</dbReference>
<evidence type="ECO:0000256" key="1">
    <source>
        <dbReference type="ARBA" id="ARBA00004418"/>
    </source>
</evidence>
<dbReference type="SUPFAM" id="SSF53850">
    <property type="entry name" value="Periplasmic binding protein-like II"/>
    <property type="match status" value="1"/>
</dbReference>
<organism evidence="5">
    <name type="scientific">Candidatus Atribacter allofermentans</name>
    <dbReference type="NCBI Taxonomy" id="1852833"/>
    <lineage>
        <taxon>Bacteria</taxon>
        <taxon>Pseudomonadati</taxon>
        <taxon>Atribacterota</taxon>
        <taxon>Atribacteria</taxon>
        <taxon>Atribacterales</taxon>
        <taxon>Atribacteraceae</taxon>
        <taxon>Atribacter</taxon>
    </lineage>
</organism>
<dbReference type="Pfam" id="PF01547">
    <property type="entry name" value="SBP_bac_1"/>
    <property type="match status" value="1"/>
</dbReference>
<reference evidence="5" key="1">
    <citation type="submission" date="2017-02" db="EMBL/GenBank/DDBJ databases">
        <title>Delving into the versatile metabolic prowess of the omnipresent phylum Bacteroidetes.</title>
        <authorList>
            <person name="Nobu M.K."/>
            <person name="Mei R."/>
            <person name="Narihiro T."/>
            <person name="Kuroda K."/>
            <person name="Liu W.-T."/>
        </authorList>
    </citation>
    <scope>NUCLEOTIDE SEQUENCE</scope>
    <source>
        <strain evidence="5">ADurb.Bin276</strain>
    </source>
</reference>
<dbReference type="Gene3D" id="3.40.190.10">
    <property type="entry name" value="Periplasmic binding protein-like II"/>
    <property type="match status" value="2"/>
</dbReference>
<dbReference type="CDD" id="cd13585">
    <property type="entry name" value="PBP2_TMBP_like"/>
    <property type="match status" value="1"/>
</dbReference>
<accession>A0A1V5SHR4</accession>
<name>A0A1V5SHR4_9BACT</name>
<sequence length="477" mass="54282">MLRWRIFSLFLVCFVFTVMVSGAAWNQVRVTLNIACDGGANIAPFEWLKDQIEAELPVNIVLHSLPFEEVYSKLKTEFVAETGAYDIVVFFPKMLGDFVINDYLLPLDGFNEKLSVKTDDIVLPVLEFYCKANNKLYALPYDGDVLAMWYRKDLFENPEEQAAFQEKYGYELQPPETWDQWLDIAEFFTRKKGENLAGEVLEEDFYGCATYGQRDFMYAWWFNRYASMGGSYFDQNLNPMINTPEAIQALENWVASLQYSPPEVLTYGFDELQAAFISGRCAMEINWTDVGRVGSNPTVSQVVGKIGVGLVPGFQLPDGNILHRPVLAAGRVMSITKTCKAPELAFEILRLMALDASLAYVSSSYAGMDPFRISHFETPEAFGMFSSYEEAKEYLDGVRLNIELGYPELTMQGSAQYMDILSLALSQALAKQKTPQEALDWAASEWNKITDSLGRDIQKQYYQSLIQSWKENGYWFD</sequence>
<comment type="caution">
    <text evidence="5">The sequence shown here is derived from an EMBL/GenBank/DDBJ whole genome shotgun (WGS) entry which is preliminary data.</text>
</comment>
<gene>
    <name evidence="5" type="ORF">BWY41_02282</name>
</gene>
<protein>
    <submittedName>
        <fullName evidence="5">Putative ABC transporter-binding protein</fullName>
    </submittedName>
</protein>
<comment type="similarity">
    <text evidence="2">Belongs to the bacterial solute-binding protein 1 family.</text>
</comment>
<keyword evidence="4" id="KW-0732">Signal</keyword>
<dbReference type="PANTHER" id="PTHR43649:SF34">
    <property type="entry name" value="ABC TRANSPORTER PERIPLASMIC-BINDING PROTEIN YCJN-RELATED"/>
    <property type="match status" value="1"/>
</dbReference>
<evidence type="ECO:0000256" key="4">
    <source>
        <dbReference type="ARBA" id="ARBA00022729"/>
    </source>
</evidence>
<dbReference type="EMBL" id="MWBQ01000230">
    <property type="protein sequence ID" value="OQA54038.1"/>
    <property type="molecule type" value="Genomic_DNA"/>
</dbReference>